<evidence type="ECO:0000313" key="3">
    <source>
        <dbReference type="EMBL" id="MTF39862.1"/>
    </source>
</evidence>
<dbReference type="SMART" id="SM00327">
    <property type="entry name" value="VWA"/>
    <property type="match status" value="1"/>
</dbReference>
<evidence type="ECO:0000259" key="2">
    <source>
        <dbReference type="PROSITE" id="PS50234"/>
    </source>
</evidence>
<gene>
    <name evidence="3" type="ORF">GGC33_13130</name>
</gene>
<dbReference type="Pfam" id="PF13416">
    <property type="entry name" value="SBP_bac_8"/>
    <property type="match status" value="1"/>
</dbReference>
<dbReference type="AlphaFoldDB" id="A0A844GXS9"/>
<dbReference type="InterPro" id="IPR006059">
    <property type="entry name" value="SBP"/>
</dbReference>
<dbReference type="InterPro" id="IPR002035">
    <property type="entry name" value="VWF_A"/>
</dbReference>
<sequence length="572" mass="62931">MGSKFRLILTFIFISFSLLSGCSDNSSVDGNTNQRRSQLEIKFLAGSDLGEFCRQIAEKLNETNPKLDNGKQFYLTCDAKGSGDVIGEVVNLTQQLANNAISADDAQFPSIISVDGEIYQNQLIYQVDKIFPGENLIPPITDTPLIVFSPMVFMTTKELAPVLEKLPNIYTALTQYDNYQQLDSQAPPLPIYFVQTAPIRSNSGLQTLVAQFASVSNKQPQDLTIDDITKYQDKVKAIQEKVTRYGASTASLANSMVENGVFWASVGSVYESLVIQANSQPNASQTQYQAVYPKATFSSNIRGIIPNAPWMSAEEKEGAQKVLDFMLTPESQQLAASLGLRPGIPSISLGNKFSSQYGVNPNPNYESYRPPAPEVVEAMLTNWQEYAKKPSQVAVVVDISGSMRGQKITAVQNTLLNYINNLGSKEEIAIITFSDQINPPVIIKGTPEGKNQGIQYISSLQARGGTKLYDSALYARDWLRQNLKPNSINAVLILTDGEDSGSGINLQQLEQELQKSGFNSDERIAFFTVGYGNDGEFNAQALEEIAKINAGYYRKGDPNTIDLVMKNLQLEF</sequence>
<dbReference type="PROSITE" id="PS51257">
    <property type="entry name" value="PROKAR_LIPOPROTEIN"/>
    <property type="match status" value="1"/>
</dbReference>
<accession>A0A844GXS9</accession>
<feature type="domain" description="VWFA" evidence="2">
    <location>
        <begin position="392"/>
        <end position="568"/>
    </location>
</feature>
<dbReference type="Pfam" id="PF00092">
    <property type="entry name" value="VWA"/>
    <property type="match status" value="1"/>
</dbReference>
<dbReference type="RefSeq" id="WP_155084280.1">
    <property type="nucleotide sequence ID" value="NZ_WMIA01000018.1"/>
</dbReference>
<feature type="signal peptide" evidence="1">
    <location>
        <begin position="1"/>
        <end position="20"/>
    </location>
</feature>
<comment type="caution">
    <text evidence="3">The sequence shown here is derived from an EMBL/GenBank/DDBJ whole genome shotgun (WGS) entry which is preliminary data.</text>
</comment>
<dbReference type="EMBL" id="WMIA01000018">
    <property type="protein sequence ID" value="MTF39862.1"/>
    <property type="molecule type" value="Genomic_DNA"/>
</dbReference>
<dbReference type="InterPro" id="IPR036465">
    <property type="entry name" value="vWFA_dom_sf"/>
</dbReference>
<feature type="chain" id="PRO_5032499177" evidence="1">
    <location>
        <begin position="21"/>
        <end position="572"/>
    </location>
</feature>
<keyword evidence="1" id="KW-0732">Signal</keyword>
<organism evidence="3 4">
    <name type="scientific">Cyanobacterium aponinum 0216</name>
    <dbReference type="NCBI Taxonomy" id="2676140"/>
    <lineage>
        <taxon>Bacteria</taxon>
        <taxon>Bacillati</taxon>
        <taxon>Cyanobacteriota</taxon>
        <taxon>Cyanophyceae</taxon>
        <taxon>Oscillatoriophycideae</taxon>
        <taxon>Chroococcales</taxon>
        <taxon>Geminocystaceae</taxon>
        <taxon>Cyanobacterium</taxon>
    </lineage>
</organism>
<evidence type="ECO:0000256" key="1">
    <source>
        <dbReference type="SAM" id="SignalP"/>
    </source>
</evidence>
<reference evidence="3 4" key="1">
    <citation type="submission" date="2019-11" db="EMBL/GenBank/DDBJ databases">
        <title>Isolation of a new High Light Tolerant Cyanobacteria.</title>
        <authorList>
            <person name="Dobson Z."/>
            <person name="Vaughn N."/>
            <person name="Vaughn M."/>
            <person name="Fromme P."/>
            <person name="Mazor Y."/>
        </authorList>
    </citation>
    <scope>NUCLEOTIDE SEQUENCE [LARGE SCALE GENOMIC DNA]</scope>
    <source>
        <strain evidence="3 4">0216</strain>
    </source>
</reference>
<protein>
    <submittedName>
        <fullName evidence="3">Extracellular solute-binding protein</fullName>
    </submittedName>
</protein>
<dbReference type="Gene3D" id="3.40.50.410">
    <property type="entry name" value="von Willebrand factor, type A domain"/>
    <property type="match status" value="1"/>
</dbReference>
<proteinExistence type="predicted"/>
<dbReference type="PANTHER" id="PTHR10338:SF108">
    <property type="entry name" value="INTER-ALPHA-TRYPSIN INHIBITOR HEAVY CHAIN H4-LIKE PROTEIN"/>
    <property type="match status" value="1"/>
</dbReference>
<dbReference type="InterPro" id="IPR050934">
    <property type="entry name" value="ITIH"/>
</dbReference>
<dbReference type="PROSITE" id="PS50234">
    <property type="entry name" value="VWFA"/>
    <property type="match status" value="1"/>
</dbReference>
<dbReference type="SUPFAM" id="SSF53300">
    <property type="entry name" value="vWA-like"/>
    <property type="match status" value="1"/>
</dbReference>
<evidence type="ECO:0000313" key="4">
    <source>
        <dbReference type="Proteomes" id="UP000437131"/>
    </source>
</evidence>
<dbReference type="PANTHER" id="PTHR10338">
    <property type="entry name" value="INTER-ALPHA-TRYPSIN INHIBITOR HEAVY CHAIN FAMILY MEMBER"/>
    <property type="match status" value="1"/>
</dbReference>
<dbReference type="Gene3D" id="3.40.190.10">
    <property type="entry name" value="Periplasmic binding protein-like II"/>
    <property type="match status" value="1"/>
</dbReference>
<name>A0A844GXS9_9CHRO</name>
<dbReference type="Proteomes" id="UP000437131">
    <property type="component" value="Unassembled WGS sequence"/>
</dbReference>
<dbReference type="SUPFAM" id="SSF53850">
    <property type="entry name" value="Periplasmic binding protein-like II"/>
    <property type="match status" value="1"/>
</dbReference>